<proteinExistence type="predicted"/>
<gene>
    <name evidence="3" type="ORF">ACFP3V_26220</name>
</gene>
<dbReference type="InterPro" id="IPR036812">
    <property type="entry name" value="NAD(P)_OxRdtase_dom_sf"/>
</dbReference>
<dbReference type="EMBL" id="JBHSQJ010000131">
    <property type="protein sequence ID" value="MFC5910690.1"/>
    <property type="molecule type" value="Genomic_DNA"/>
</dbReference>
<dbReference type="CDD" id="cd19086">
    <property type="entry name" value="AKR_AKR11C1"/>
    <property type="match status" value="1"/>
</dbReference>
<dbReference type="InterPro" id="IPR050523">
    <property type="entry name" value="AKR_Detox_Biosynth"/>
</dbReference>
<dbReference type="InterPro" id="IPR023210">
    <property type="entry name" value="NADP_OxRdtase_dom"/>
</dbReference>
<evidence type="ECO:0000256" key="1">
    <source>
        <dbReference type="ARBA" id="ARBA00023002"/>
    </source>
</evidence>
<sequence length="341" mass="35421">MTGPGAATGARTGTRTLGRSGIEVSAVGVGCWAIGGPLHAGAEEWGWGQVDDQESIAALRRAFDLGATFFDTASNYGAGHSEVVLGRALAGHRQEVVIASKWGWTFDETTRQGGPADDSAAYLRSCLDGSLRRLGTDYIDLYQFHVGDAPVPVALDLIGTLDELVAAGKIRSYGWSTDDPERAEAFAKAGAGCTAIQHDHSVLHDAAELVAVCEAQGLASIARGPLAMGLLSGKYADGRRVGELDVRGHAIGEGPAWMTYFAGGTGSSRWLAQVDAVRDVLTSGGRTLAQGALAWLLARSPAGIPIPGCRTVAQVEENLGVLASGPLTPQEFAQVEAALRG</sequence>
<evidence type="ECO:0000313" key="3">
    <source>
        <dbReference type="EMBL" id="MFC5910690.1"/>
    </source>
</evidence>
<dbReference type="Proteomes" id="UP001596174">
    <property type="component" value="Unassembled WGS sequence"/>
</dbReference>
<feature type="domain" description="NADP-dependent oxidoreductase" evidence="2">
    <location>
        <begin position="41"/>
        <end position="338"/>
    </location>
</feature>
<evidence type="ECO:0000259" key="2">
    <source>
        <dbReference type="Pfam" id="PF00248"/>
    </source>
</evidence>
<dbReference type="PANTHER" id="PTHR43364:SF4">
    <property type="entry name" value="NAD(P)-LINKED OXIDOREDUCTASE SUPERFAMILY PROTEIN"/>
    <property type="match status" value="1"/>
</dbReference>
<keyword evidence="4" id="KW-1185">Reference proteome</keyword>
<evidence type="ECO:0000313" key="4">
    <source>
        <dbReference type="Proteomes" id="UP001596174"/>
    </source>
</evidence>
<comment type="caution">
    <text evidence="3">The sequence shown here is derived from an EMBL/GenBank/DDBJ whole genome shotgun (WGS) entry which is preliminary data.</text>
</comment>
<dbReference type="RefSeq" id="WP_380588315.1">
    <property type="nucleotide sequence ID" value="NZ_JBHSQJ010000131.1"/>
</dbReference>
<dbReference type="Gene3D" id="3.20.20.100">
    <property type="entry name" value="NADP-dependent oxidoreductase domain"/>
    <property type="match status" value="1"/>
</dbReference>
<reference evidence="4" key="1">
    <citation type="journal article" date="2019" name="Int. J. Syst. Evol. Microbiol.">
        <title>The Global Catalogue of Microorganisms (GCM) 10K type strain sequencing project: providing services to taxonomists for standard genome sequencing and annotation.</title>
        <authorList>
            <consortium name="The Broad Institute Genomics Platform"/>
            <consortium name="The Broad Institute Genome Sequencing Center for Infectious Disease"/>
            <person name="Wu L."/>
            <person name="Ma J."/>
        </authorList>
    </citation>
    <scope>NUCLEOTIDE SEQUENCE [LARGE SCALE GENOMIC DNA]</scope>
    <source>
        <strain evidence="4">JCM 4816</strain>
    </source>
</reference>
<dbReference type="PANTHER" id="PTHR43364">
    <property type="entry name" value="NADH-SPECIFIC METHYLGLYOXAL REDUCTASE-RELATED"/>
    <property type="match status" value="1"/>
</dbReference>
<dbReference type="Pfam" id="PF00248">
    <property type="entry name" value="Aldo_ket_red"/>
    <property type="match status" value="1"/>
</dbReference>
<name>A0ABW1G9T8_9ACTN</name>
<accession>A0ABW1G9T8</accession>
<dbReference type="SUPFAM" id="SSF51430">
    <property type="entry name" value="NAD(P)-linked oxidoreductase"/>
    <property type="match status" value="1"/>
</dbReference>
<organism evidence="3 4">
    <name type="scientific">Streptacidiphilus monticola</name>
    <dbReference type="NCBI Taxonomy" id="2161674"/>
    <lineage>
        <taxon>Bacteria</taxon>
        <taxon>Bacillati</taxon>
        <taxon>Actinomycetota</taxon>
        <taxon>Actinomycetes</taxon>
        <taxon>Kitasatosporales</taxon>
        <taxon>Streptomycetaceae</taxon>
        <taxon>Streptacidiphilus</taxon>
    </lineage>
</organism>
<keyword evidence="1" id="KW-0560">Oxidoreductase</keyword>
<protein>
    <submittedName>
        <fullName evidence="3">Aldo/keto reductase</fullName>
    </submittedName>
</protein>